<feature type="transmembrane region" description="Helical" evidence="1">
    <location>
        <begin position="97"/>
        <end position="117"/>
    </location>
</feature>
<feature type="transmembrane region" description="Helical" evidence="1">
    <location>
        <begin position="12"/>
        <end position="38"/>
    </location>
</feature>
<name>A0A235BRX0_UNCW3</name>
<gene>
    <name evidence="3" type="ORF">CH330_07105</name>
</gene>
<keyword evidence="1" id="KW-0812">Transmembrane</keyword>
<comment type="caution">
    <text evidence="3">The sequence shown here is derived from an EMBL/GenBank/DDBJ whole genome shotgun (WGS) entry which is preliminary data.</text>
</comment>
<reference evidence="3 4" key="1">
    <citation type="submission" date="2017-07" db="EMBL/GenBank/DDBJ databases">
        <title>Recovery of genomes from metagenomes via a dereplication, aggregation, and scoring strategy.</title>
        <authorList>
            <person name="Sieber C.M."/>
            <person name="Probst A.J."/>
            <person name="Sharrar A."/>
            <person name="Thomas B.C."/>
            <person name="Hess M."/>
            <person name="Tringe S.G."/>
            <person name="Banfield J.F."/>
        </authorList>
    </citation>
    <scope>NUCLEOTIDE SEQUENCE [LARGE SCALE GENOMIC DNA]</scope>
    <source>
        <strain evidence="3">JGI_Cruoil_03_51_56</strain>
    </source>
</reference>
<dbReference type="AlphaFoldDB" id="A0A235BRX0"/>
<evidence type="ECO:0000313" key="3">
    <source>
        <dbReference type="EMBL" id="OYD14946.1"/>
    </source>
</evidence>
<evidence type="ECO:0000256" key="1">
    <source>
        <dbReference type="SAM" id="Phobius"/>
    </source>
</evidence>
<dbReference type="SUPFAM" id="SSF103473">
    <property type="entry name" value="MFS general substrate transporter"/>
    <property type="match status" value="1"/>
</dbReference>
<dbReference type="InterPro" id="IPR036259">
    <property type="entry name" value="MFS_trans_sf"/>
</dbReference>
<keyword evidence="1" id="KW-1133">Transmembrane helix</keyword>
<protein>
    <recommendedName>
        <fullName evidence="2">DUF6249 domain-containing protein</fullName>
    </recommendedName>
</protein>
<dbReference type="InterPro" id="IPR046216">
    <property type="entry name" value="DUF6249"/>
</dbReference>
<dbReference type="Pfam" id="PF19762">
    <property type="entry name" value="DUF6249"/>
    <property type="match status" value="1"/>
</dbReference>
<feature type="domain" description="DUF6249" evidence="2">
    <location>
        <begin position="24"/>
        <end position="113"/>
    </location>
</feature>
<proteinExistence type="predicted"/>
<organism evidence="3 4">
    <name type="scientific">candidate division WOR-3 bacterium JGI_Cruoil_03_51_56</name>
    <dbReference type="NCBI Taxonomy" id="1973747"/>
    <lineage>
        <taxon>Bacteria</taxon>
        <taxon>Bacteria division WOR-3</taxon>
    </lineage>
</organism>
<evidence type="ECO:0000259" key="2">
    <source>
        <dbReference type="Pfam" id="PF19762"/>
    </source>
</evidence>
<accession>A0A235BRX0</accession>
<sequence length="138" mass="15111">MEPFNFMESLTGVAAVTMSLAIPIIAIVAAMVISLVSLRNRNRERMKMIEQGIIPPSPKKKQSTYYGLLITGAILLAFGLALFIGELMSHSSDFEGGFIFGFVGIALLVCFVIIRIVRKKEKSLPEPEKPEEPPSAIT</sequence>
<dbReference type="Proteomes" id="UP000215559">
    <property type="component" value="Unassembled WGS sequence"/>
</dbReference>
<evidence type="ECO:0000313" key="4">
    <source>
        <dbReference type="Proteomes" id="UP000215559"/>
    </source>
</evidence>
<feature type="transmembrane region" description="Helical" evidence="1">
    <location>
        <begin position="65"/>
        <end position="85"/>
    </location>
</feature>
<dbReference type="EMBL" id="NOZP01000132">
    <property type="protein sequence ID" value="OYD14946.1"/>
    <property type="molecule type" value="Genomic_DNA"/>
</dbReference>
<keyword evidence="1" id="KW-0472">Membrane</keyword>